<evidence type="ECO:0000313" key="4">
    <source>
        <dbReference type="Proteomes" id="UP000525078"/>
    </source>
</evidence>
<gene>
    <name evidence="3" type="ORF">F8388_015520</name>
</gene>
<sequence length="220" mass="25205">MGDTRRHFPLDARDIILPPHPTLAPPLSTLFSSISLLYTFCFHNFFDEAFPCLKLVLKMRILRIVLEAYLAQLVLIVFMSVLPMLLLFLSKAEGVASVSHAERGAAGKSFYFTVLNVFIGVTIGGTLFNTFKEIQQEPNSIVEILASSIPQNPAFFISYVALKGLQWYLHIYSMMCWCNQRVCNDLSRTQKFKVSLFVVWWNQSSYNSFHQNMVQMRFAL</sequence>
<dbReference type="PANTHER" id="PTHR13018:SF100">
    <property type="entry name" value="CSC1-LIKE PROTEIN ERD4"/>
    <property type="match status" value="1"/>
</dbReference>
<accession>A0A7J6GII4</accession>
<name>A0A7J6GII4_CANSA</name>
<dbReference type="InterPro" id="IPR045122">
    <property type="entry name" value="Csc1-like"/>
</dbReference>
<dbReference type="GO" id="GO:0005886">
    <property type="term" value="C:plasma membrane"/>
    <property type="evidence" value="ECO:0007669"/>
    <property type="project" value="TreeGrafter"/>
</dbReference>
<proteinExistence type="predicted"/>
<dbReference type="InterPro" id="IPR003864">
    <property type="entry name" value="CSC1/OSCA1-like_7TM"/>
</dbReference>
<keyword evidence="1" id="KW-0472">Membrane</keyword>
<dbReference type="PANTHER" id="PTHR13018">
    <property type="entry name" value="PROBABLE MEMBRANE PROTEIN DUF221-RELATED"/>
    <property type="match status" value="1"/>
</dbReference>
<keyword evidence="1" id="KW-1133">Transmembrane helix</keyword>
<evidence type="ECO:0000256" key="1">
    <source>
        <dbReference type="SAM" id="Phobius"/>
    </source>
</evidence>
<dbReference type="Pfam" id="PF02714">
    <property type="entry name" value="RSN1_7TM"/>
    <property type="match status" value="1"/>
</dbReference>
<evidence type="ECO:0000259" key="2">
    <source>
        <dbReference type="Pfam" id="PF02714"/>
    </source>
</evidence>
<reference evidence="3 4" key="1">
    <citation type="journal article" date="2020" name="bioRxiv">
        <title>Sequence and annotation of 42 cannabis genomes reveals extensive copy number variation in cannabinoid synthesis and pathogen resistance genes.</title>
        <authorList>
            <person name="Mckernan K.J."/>
            <person name="Helbert Y."/>
            <person name="Kane L.T."/>
            <person name="Ebling H."/>
            <person name="Zhang L."/>
            <person name="Liu B."/>
            <person name="Eaton Z."/>
            <person name="Mclaughlin S."/>
            <person name="Kingan S."/>
            <person name="Baybayan P."/>
            <person name="Concepcion G."/>
            <person name="Jordan M."/>
            <person name="Riva A."/>
            <person name="Barbazuk W."/>
            <person name="Harkins T."/>
        </authorList>
    </citation>
    <scope>NUCLEOTIDE SEQUENCE [LARGE SCALE GENOMIC DNA]</scope>
    <source>
        <strain evidence="4">cv. Jamaican Lion 4</strain>
        <tissue evidence="3">Leaf</tissue>
    </source>
</reference>
<keyword evidence="1" id="KW-0812">Transmembrane</keyword>
<dbReference type="AlphaFoldDB" id="A0A7J6GII4"/>
<comment type="caution">
    <text evidence="3">The sequence shown here is derived from an EMBL/GenBank/DDBJ whole genome shotgun (WGS) entry which is preliminary data.</text>
</comment>
<feature type="domain" description="CSC1/OSCA1-like 7TM region" evidence="2">
    <location>
        <begin position="44"/>
        <end position="166"/>
    </location>
</feature>
<feature type="transmembrane region" description="Helical" evidence="1">
    <location>
        <begin position="27"/>
        <end position="46"/>
    </location>
</feature>
<feature type="transmembrane region" description="Helical" evidence="1">
    <location>
        <begin position="66"/>
        <end position="89"/>
    </location>
</feature>
<organism evidence="3 4">
    <name type="scientific">Cannabis sativa</name>
    <name type="common">Hemp</name>
    <name type="synonym">Marijuana</name>
    <dbReference type="NCBI Taxonomy" id="3483"/>
    <lineage>
        <taxon>Eukaryota</taxon>
        <taxon>Viridiplantae</taxon>
        <taxon>Streptophyta</taxon>
        <taxon>Embryophyta</taxon>
        <taxon>Tracheophyta</taxon>
        <taxon>Spermatophyta</taxon>
        <taxon>Magnoliopsida</taxon>
        <taxon>eudicotyledons</taxon>
        <taxon>Gunneridae</taxon>
        <taxon>Pentapetalae</taxon>
        <taxon>rosids</taxon>
        <taxon>fabids</taxon>
        <taxon>Rosales</taxon>
        <taxon>Cannabaceae</taxon>
        <taxon>Cannabis</taxon>
    </lineage>
</organism>
<feature type="transmembrane region" description="Helical" evidence="1">
    <location>
        <begin position="109"/>
        <end position="131"/>
    </location>
</feature>
<dbReference type="Proteomes" id="UP000525078">
    <property type="component" value="Unassembled WGS sequence"/>
</dbReference>
<dbReference type="GO" id="GO:0005227">
    <property type="term" value="F:calcium-activated cation channel activity"/>
    <property type="evidence" value="ECO:0007669"/>
    <property type="project" value="InterPro"/>
</dbReference>
<dbReference type="EMBL" id="JAATIP010000054">
    <property type="protein sequence ID" value="KAF4382692.1"/>
    <property type="molecule type" value="Genomic_DNA"/>
</dbReference>
<protein>
    <recommendedName>
        <fullName evidence="2">CSC1/OSCA1-like 7TM region domain-containing protein</fullName>
    </recommendedName>
</protein>
<evidence type="ECO:0000313" key="3">
    <source>
        <dbReference type="EMBL" id="KAF4382692.1"/>
    </source>
</evidence>